<protein>
    <submittedName>
        <fullName evidence="1">Uncharacterized protein</fullName>
    </submittedName>
</protein>
<comment type="caution">
    <text evidence="1">The sequence shown here is derived from an EMBL/GenBank/DDBJ whole genome shotgun (WGS) entry which is preliminary data.</text>
</comment>
<name>X1I065_9ZZZZ</name>
<reference evidence="1" key="1">
    <citation type="journal article" date="2014" name="Front. Microbiol.">
        <title>High frequency of phylogenetically diverse reductive dehalogenase-homologous genes in deep subseafloor sedimentary metagenomes.</title>
        <authorList>
            <person name="Kawai M."/>
            <person name="Futagami T."/>
            <person name="Toyoda A."/>
            <person name="Takaki Y."/>
            <person name="Nishi S."/>
            <person name="Hori S."/>
            <person name="Arai W."/>
            <person name="Tsubouchi T."/>
            <person name="Morono Y."/>
            <person name="Uchiyama I."/>
            <person name="Ito T."/>
            <person name="Fujiyama A."/>
            <person name="Inagaki F."/>
            <person name="Takami H."/>
        </authorList>
    </citation>
    <scope>NUCLEOTIDE SEQUENCE</scope>
    <source>
        <strain evidence="1">Expedition CK06-06</strain>
    </source>
</reference>
<evidence type="ECO:0000313" key="1">
    <source>
        <dbReference type="EMBL" id="GAH75092.1"/>
    </source>
</evidence>
<accession>X1I065</accession>
<organism evidence="1">
    <name type="scientific">marine sediment metagenome</name>
    <dbReference type="NCBI Taxonomy" id="412755"/>
    <lineage>
        <taxon>unclassified sequences</taxon>
        <taxon>metagenomes</taxon>
        <taxon>ecological metagenomes</taxon>
    </lineage>
</organism>
<dbReference type="AlphaFoldDB" id="X1I065"/>
<dbReference type="EMBL" id="BARU01030177">
    <property type="protein sequence ID" value="GAH75092.1"/>
    <property type="molecule type" value="Genomic_DNA"/>
</dbReference>
<gene>
    <name evidence="1" type="ORF">S03H2_47930</name>
</gene>
<proteinExistence type="predicted"/>
<sequence length="65" mass="7287">MPEEKTCPFFYVAPYTQSKHCNKSECQLWSTETSMCSITAGMLALLSAADALRGILQEIKSHYPE</sequence>